<comment type="caution">
    <text evidence="4">The sequence shown here is derived from an EMBL/GenBank/DDBJ whole genome shotgun (WGS) entry which is preliminary data.</text>
</comment>
<dbReference type="AlphaFoldDB" id="A0AAV1HW76"/>
<dbReference type="GO" id="GO:0052816">
    <property type="term" value="F:long-chain fatty acyl-CoA hydrolase activity"/>
    <property type="evidence" value="ECO:0007669"/>
    <property type="project" value="TreeGrafter"/>
</dbReference>
<dbReference type="Gene3D" id="3.10.129.10">
    <property type="entry name" value="Hotdog Thioesterase"/>
    <property type="match status" value="2"/>
</dbReference>
<evidence type="ECO:0000259" key="3">
    <source>
        <dbReference type="PROSITE" id="PS51770"/>
    </source>
</evidence>
<dbReference type="PANTHER" id="PTHR11049">
    <property type="entry name" value="ACYL COENZYME A THIOESTER HYDROLASE"/>
    <property type="match status" value="1"/>
</dbReference>
<keyword evidence="1" id="KW-0378">Hydrolase</keyword>
<dbReference type="InterPro" id="IPR006683">
    <property type="entry name" value="Thioestr_dom"/>
</dbReference>
<dbReference type="InterPro" id="IPR040170">
    <property type="entry name" value="Cytosol_ACT"/>
</dbReference>
<dbReference type="SUPFAM" id="SSF54637">
    <property type="entry name" value="Thioesterase/thiol ester dehydrase-isomerase"/>
    <property type="match status" value="2"/>
</dbReference>
<dbReference type="PROSITE" id="PS51770">
    <property type="entry name" value="HOTDOG_ACOT"/>
    <property type="match status" value="2"/>
</dbReference>
<feature type="region of interest" description="Disordered" evidence="2">
    <location>
        <begin position="92"/>
        <end position="112"/>
    </location>
</feature>
<dbReference type="EMBL" id="CAUYUE010000002">
    <property type="protein sequence ID" value="CAK0738635.1"/>
    <property type="molecule type" value="Genomic_DNA"/>
</dbReference>
<evidence type="ECO:0000256" key="2">
    <source>
        <dbReference type="SAM" id="MobiDB-lite"/>
    </source>
</evidence>
<evidence type="ECO:0000313" key="5">
    <source>
        <dbReference type="Proteomes" id="UP001314263"/>
    </source>
</evidence>
<dbReference type="GO" id="GO:0006637">
    <property type="term" value="P:acyl-CoA metabolic process"/>
    <property type="evidence" value="ECO:0007669"/>
    <property type="project" value="TreeGrafter"/>
</dbReference>
<proteinExistence type="predicted"/>
<keyword evidence="5" id="KW-1185">Reference proteome</keyword>
<dbReference type="InterPro" id="IPR033120">
    <property type="entry name" value="HOTDOG_ACOT"/>
</dbReference>
<gene>
    <name evidence="4" type="ORF">CVIRNUC_001071</name>
</gene>
<dbReference type="GO" id="GO:0005829">
    <property type="term" value="C:cytosol"/>
    <property type="evidence" value="ECO:0007669"/>
    <property type="project" value="TreeGrafter"/>
</dbReference>
<reference evidence="4 5" key="1">
    <citation type="submission" date="2023-10" db="EMBL/GenBank/DDBJ databases">
        <authorList>
            <person name="Maclean D."/>
            <person name="Macfadyen A."/>
        </authorList>
    </citation>
    <scope>NUCLEOTIDE SEQUENCE [LARGE SCALE GENOMIC DNA]</scope>
</reference>
<name>A0AAV1HW76_9CHLO</name>
<sequence>MSIERMTSPFDSPIRSHVIASPAASDRSDEGQAGQSPRLEAPSAQVSLTNGNLKKIACSREETVETLSAKVAKLEEQLSRLMQSAPADVSITPKGAAPLSSPAPVHSSPSLAKSGRRRSAFELGNMVDPASWPLEDDAKEEIVSMAATRVVMHQIVLPAEVDSLGICFGGQVLSWIDICAGLAAKTVARGPVVTASVDTVHFLRPCHQGSVAIIAAMVNRVFHSSMEVGVRVEEEDVKTGARHHCCSAYLTFVSVLARPGRDGRPARRMKRVIPTLPTHTEIHDAAERRRRERLHRRALLQNQPETAVPRLQPITHREGSATLAPALQAAEAGAKVKRSVTPAMTLAHMTQLIMPQHANSLGITFGGQVMRWMEQCAYIAASRIGRSGHLLTGSLDSLAFAQPTRVGDIMYVTAQVTGAFGSSMEVMISVCGETPTIGEVFHCGDAYATVVSVDTKGNPVELPFELRPDSPADKLRCAEAAYRRDERLGMRHALLMNEARRPSLDGSLASARHHHERRAY</sequence>
<protein>
    <recommendedName>
        <fullName evidence="3">HotDog ACOT-type domain-containing protein</fullName>
    </recommendedName>
</protein>
<dbReference type="Pfam" id="PF03061">
    <property type="entry name" value="4HBT"/>
    <property type="match status" value="2"/>
</dbReference>
<dbReference type="InterPro" id="IPR029069">
    <property type="entry name" value="HotDog_dom_sf"/>
</dbReference>
<feature type="region of interest" description="Disordered" evidence="2">
    <location>
        <begin position="1"/>
        <end position="46"/>
    </location>
</feature>
<feature type="domain" description="HotDog ACOT-type" evidence="3">
    <location>
        <begin position="146"/>
        <end position="258"/>
    </location>
</feature>
<accession>A0AAV1HW76</accession>
<organism evidence="4 5">
    <name type="scientific">Coccomyxa viridis</name>
    <dbReference type="NCBI Taxonomy" id="1274662"/>
    <lineage>
        <taxon>Eukaryota</taxon>
        <taxon>Viridiplantae</taxon>
        <taxon>Chlorophyta</taxon>
        <taxon>core chlorophytes</taxon>
        <taxon>Trebouxiophyceae</taxon>
        <taxon>Trebouxiophyceae incertae sedis</taxon>
        <taxon>Coccomyxaceae</taxon>
        <taxon>Coccomyxa</taxon>
    </lineage>
</organism>
<evidence type="ECO:0000313" key="4">
    <source>
        <dbReference type="EMBL" id="CAK0738635.1"/>
    </source>
</evidence>
<feature type="domain" description="HotDog ACOT-type" evidence="3">
    <location>
        <begin position="343"/>
        <end position="456"/>
    </location>
</feature>
<dbReference type="CDD" id="cd03442">
    <property type="entry name" value="BFIT_BACH"/>
    <property type="match status" value="2"/>
</dbReference>
<evidence type="ECO:0000256" key="1">
    <source>
        <dbReference type="ARBA" id="ARBA00022801"/>
    </source>
</evidence>
<dbReference type="PANTHER" id="PTHR11049:SF16">
    <property type="entry name" value="PROTEIN VDLD"/>
    <property type="match status" value="1"/>
</dbReference>
<dbReference type="Proteomes" id="UP001314263">
    <property type="component" value="Unassembled WGS sequence"/>
</dbReference>